<dbReference type="HOGENOM" id="CLU_2720289_0_0_10"/>
<dbReference type="GO" id="GO:0004812">
    <property type="term" value="F:aminoacyl-tRNA ligase activity"/>
    <property type="evidence" value="ECO:0007669"/>
    <property type="project" value="UniProtKB-KW"/>
</dbReference>
<dbReference type="STRING" id="743722.Sph21_0784"/>
<dbReference type="KEGG" id="shg:Sph21_0784"/>
<evidence type="ECO:0000313" key="1">
    <source>
        <dbReference type="EMBL" id="ADZ77361.1"/>
    </source>
</evidence>
<reference evidence="1" key="1">
    <citation type="submission" date="2011-03" db="EMBL/GenBank/DDBJ databases">
        <title>Complete sequence of Sphingobacterium sp. 21.</title>
        <authorList>
            <consortium name="US DOE Joint Genome Institute"/>
            <person name="Lucas S."/>
            <person name="Copeland A."/>
            <person name="Lapidus A."/>
            <person name="Cheng J.-F."/>
            <person name="Goodwin L."/>
            <person name="Pitluck S."/>
            <person name="Davenport K."/>
            <person name="Detter J.C."/>
            <person name="Han C."/>
            <person name="Tapia R."/>
            <person name="Land M."/>
            <person name="Hauser L."/>
            <person name="Kyrpides N."/>
            <person name="Ivanova N."/>
            <person name="Ovchinnikova G."/>
            <person name="Pagani I."/>
            <person name="Siebers A.K."/>
            <person name="Allgaier M."/>
            <person name="Thelen M.P."/>
            <person name="Hugenholtz P."/>
            <person name="Woyke T."/>
        </authorList>
    </citation>
    <scope>NUCLEOTIDE SEQUENCE</scope>
    <source>
        <strain evidence="1">21</strain>
    </source>
</reference>
<name>F4CAT5_SPHS2</name>
<proteinExistence type="predicted"/>
<organism evidence="1">
    <name type="scientific">Sphingobacterium sp. (strain 21)</name>
    <dbReference type="NCBI Taxonomy" id="743722"/>
    <lineage>
        <taxon>Bacteria</taxon>
        <taxon>Pseudomonadati</taxon>
        <taxon>Bacteroidota</taxon>
        <taxon>Sphingobacteriia</taxon>
        <taxon>Sphingobacteriales</taxon>
        <taxon>Sphingobacteriaceae</taxon>
        <taxon>Sphingobacterium</taxon>
    </lineage>
</organism>
<gene>
    <name evidence="1" type="ordered locus">Sph21_0784</name>
</gene>
<sequence>MNRGFKRKFILYIPLTAPISKVDNLDFIHLHLFSKAFIGARRQTSRFRSFYQEKEHILKRVTQGNLSLILTS</sequence>
<dbReference type="AlphaFoldDB" id="F4CAT5"/>
<keyword evidence="1" id="KW-0030">Aminoacyl-tRNA synthetase</keyword>
<accession>F4CAT5</accession>
<dbReference type="EMBL" id="CP002584">
    <property type="protein sequence ID" value="ADZ77361.1"/>
    <property type="molecule type" value="Genomic_DNA"/>
</dbReference>
<keyword evidence="1" id="KW-0436">Ligase</keyword>
<protein>
    <submittedName>
        <fullName evidence="1">Histidyl-tRNA synthetase</fullName>
    </submittedName>
</protein>